<dbReference type="Pfam" id="PF14126">
    <property type="entry name" value="DUF4293"/>
    <property type="match status" value="1"/>
</dbReference>
<dbReference type="RefSeq" id="WP_162844700.1">
    <property type="nucleotide sequence ID" value="NZ_FOIR01000001.1"/>
</dbReference>
<sequence>MIQRIQTVLLLGVAICMGLVLAYPIWFEENPDQTQGIIMTAFNTEVVDFGGTLDRGDDDTIVESNANWHIASLAIIASLVALFSIFQFKSRLNQMKLGALNALIMAATLGLSYYQVFQLESSFSPETQGSISLGFYLPAFAMLLNILANRFIRKDEKLVKSADRMR</sequence>
<keyword evidence="1" id="KW-1133">Transmembrane helix</keyword>
<reference evidence="3" key="1">
    <citation type="submission" date="2016-10" db="EMBL/GenBank/DDBJ databases">
        <authorList>
            <person name="Varghese N."/>
            <person name="Submissions S."/>
        </authorList>
    </citation>
    <scope>NUCLEOTIDE SEQUENCE [LARGE SCALE GENOMIC DNA]</scope>
    <source>
        <strain evidence="3">CGMCC 1.12402</strain>
    </source>
</reference>
<feature type="transmembrane region" description="Helical" evidence="1">
    <location>
        <begin position="129"/>
        <end position="148"/>
    </location>
</feature>
<evidence type="ECO:0008006" key="4">
    <source>
        <dbReference type="Google" id="ProtNLM"/>
    </source>
</evidence>
<dbReference type="STRING" id="1267423.SAMN05216290_1453"/>
<organism evidence="2 3">
    <name type="scientific">Roseivirga pacifica</name>
    <dbReference type="NCBI Taxonomy" id="1267423"/>
    <lineage>
        <taxon>Bacteria</taxon>
        <taxon>Pseudomonadati</taxon>
        <taxon>Bacteroidota</taxon>
        <taxon>Cytophagia</taxon>
        <taxon>Cytophagales</taxon>
        <taxon>Roseivirgaceae</taxon>
        <taxon>Roseivirga</taxon>
    </lineage>
</organism>
<keyword evidence="1" id="KW-0472">Membrane</keyword>
<accession>A0A1I0NTQ0</accession>
<dbReference type="AlphaFoldDB" id="A0A1I0NTQ0"/>
<dbReference type="EMBL" id="FOIR01000001">
    <property type="protein sequence ID" value="SEW04896.1"/>
    <property type="molecule type" value="Genomic_DNA"/>
</dbReference>
<proteinExistence type="predicted"/>
<keyword evidence="3" id="KW-1185">Reference proteome</keyword>
<dbReference type="InterPro" id="IPR025635">
    <property type="entry name" value="DUF4293"/>
</dbReference>
<gene>
    <name evidence="2" type="ORF">SAMN05216290_1453</name>
</gene>
<name>A0A1I0NTQ0_9BACT</name>
<feature type="transmembrane region" description="Helical" evidence="1">
    <location>
        <begin position="98"/>
        <end position="117"/>
    </location>
</feature>
<protein>
    <recommendedName>
        <fullName evidence="4">DUF4293 domain-containing protein</fullName>
    </recommendedName>
</protein>
<evidence type="ECO:0000313" key="2">
    <source>
        <dbReference type="EMBL" id="SEW04896.1"/>
    </source>
</evidence>
<dbReference type="Proteomes" id="UP000199437">
    <property type="component" value="Unassembled WGS sequence"/>
</dbReference>
<evidence type="ECO:0000256" key="1">
    <source>
        <dbReference type="SAM" id="Phobius"/>
    </source>
</evidence>
<feature type="transmembrane region" description="Helical" evidence="1">
    <location>
        <begin position="66"/>
        <end position="86"/>
    </location>
</feature>
<evidence type="ECO:0000313" key="3">
    <source>
        <dbReference type="Proteomes" id="UP000199437"/>
    </source>
</evidence>
<keyword evidence="1" id="KW-0812">Transmembrane</keyword>
<dbReference type="GeneID" id="99986179"/>
<feature type="transmembrane region" description="Helical" evidence="1">
    <location>
        <begin position="7"/>
        <end position="26"/>
    </location>
</feature>